<keyword evidence="10" id="KW-1185">Reference proteome</keyword>
<dbReference type="SUPFAM" id="SSF109998">
    <property type="entry name" value="Triger factor/SurA peptide-binding domain-like"/>
    <property type="match status" value="1"/>
</dbReference>
<keyword evidence="3" id="KW-0732">Signal</keyword>
<dbReference type="PANTHER" id="PTHR47245">
    <property type="entry name" value="PEPTIDYLPROLYL ISOMERASE"/>
    <property type="match status" value="1"/>
</dbReference>
<dbReference type="InterPro" id="IPR050245">
    <property type="entry name" value="PrsA_foldase"/>
</dbReference>
<evidence type="ECO:0000256" key="7">
    <source>
        <dbReference type="SAM" id="Phobius"/>
    </source>
</evidence>
<proteinExistence type="predicted"/>
<name>A0ABS2QNX3_9BACI</name>
<dbReference type="Gene3D" id="3.10.50.40">
    <property type="match status" value="1"/>
</dbReference>
<feature type="domain" description="PpiC" evidence="8">
    <location>
        <begin position="156"/>
        <end position="248"/>
    </location>
</feature>
<sequence>MSSKQLWTIITGLILCNIITILFFAVRPFNALHSTKAESEEVASIGDTKINRQQWQSKLESRYGKEVLEEMVDEEVINQAAKKYKVSVSDKDVNREIALMKTMYGSYDSKETTDKQLKQQVRANLLLGELLTKDAVISDEAIERYYEDNRESFDVPDTYHLSHILVKTKKEAVKAASELKNGANFSTLAMEKSIDEFSANQGGDLGFISMENDRIPESYLTTASHLKVKQWSAPLKADKGYAVIYLHEKVTGKKYGLKEVKSQIRRQLALEQMDRGVSSKVFWNELDVEWLYGHKK</sequence>
<dbReference type="Pfam" id="PF13145">
    <property type="entry name" value="Rotamase_2"/>
    <property type="match status" value="1"/>
</dbReference>
<feature type="transmembrane region" description="Helical" evidence="7">
    <location>
        <begin position="6"/>
        <end position="26"/>
    </location>
</feature>
<evidence type="ECO:0000313" key="9">
    <source>
        <dbReference type="EMBL" id="MBM7694873.1"/>
    </source>
</evidence>
<dbReference type="EC" id="5.2.1.8" evidence="2"/>
<dbReference type="Gene3D" id="1.10.4030.10">
    <property type="entry name" value="Porin chaperone SurA, peptide-binding domain"/>
    <property type="match status" value="1"/>
</dbReference>
<evidence type="ECO:0000313" key="10">
    <source>
        <dbReference type="Proteomes" id="UP000823486"/>
    </source>
</evidence>
<gene>
    <name evidence="9" type="ORF">JOC77_004352</name>
</gene>
<dbReference type="Proteomes" id="UP000823486">
    <property type="component" value="Unassembled WGS sequence"/>
</dbReference>
<dbReference type="PROSITE" id="PS50198">
    <property type="entry name" value="PPIC_PPIASE_2"/>
    <property type="match status" value="1"/>
</dbReference>
<dbReference type="InterPro" id="IPR000297">
    <property type="entry name" value="PPIase_PpiC"/>
</dbReference>
<dbReference type="EMBL" id="JAFBFI010000044">
    <property type="protein sequence ID" value="MBM7694873.1"/>
    <property type="molecule type" value="Genomic_DNA"/>
</dbReference>
<dbReference type="InterPro" id="IPR046357">
    <property type="entry name" value="PPIase_dom_sf"/>
</dbReference>
<comment type="catalytic activity">
    <reaction evidence="1">
        <text>[protein]-peptidylproline (omega=180) = [protein]-peptidylproline (omega=0)</text>
        <dbReference type="Rhea" id="RHEA:16237"/>
        <dbReference type="Rhea" id="RHEA-COMP:10747"/>
        <dbReference type="Rhea" id="RHEA-COMP:10748"/>
        <dbReference type="ChEBI" id="CHEBI:83833"/>
        <dbReference type="ChEBI" id="CHEBI:83834"/>
        <dbReference type="EC" id="5.2.1.8"/>
    </reaction>
</comment>
<keyword evidence="5 6" id="KW-0413">Isomerase</keyword>
<comment type="caution">
    <text evidence="9">The sequence shown here is derived from an EMBL/GenBank/DDBJ whole genome shotgun (WGS) entry which is preliminary data.</text>
</comment>
<evidence type="ECO:0000256" key="6">
    <source>
        <dbReference type="PROSITE-ProRule" id="PRU00278"/>
    </source>
</evidence>
<evidence type="ECO:0000256" key="2">
    <source>
        <dbReference type="ARBA" id="ARBA00013194"/>
    </source>
</evidence>
<evidence type="ECO:0000256" key="1">
    <source>
        <dbReference type="ARBA" id="ARBA00000971"/>
    </source>
</evidence>
<organism evidence="9 10">
    <name type="scientific">Peribacillus deserti</name>
    <dbReference type="NCBI Taxonomy" id="673318"/>
    <lineage>
        <taxon>Bacteria</taxon>
        <taxon>Bacillati</taxon>
        <taxon>Bacillota</taxon>
        <taxon>Bacilli</taxon>
        <taxon>Bacillales</taxon>
        <taxon>Bacillaceae</taxon>
        <taxon>Peribacillus</taxon>
    </lineage>
</organism>
<dbReference type="RefSeq" id="WP_204548508.1">
    <property type="nucleotide sequence ID" value="NZ_JAFBFI010000044.1"/>
</dbReference>
<evidence type="ECO:0000259" key="8">
    <source>
        <dbReference type="PROSITE" id="PS50198"/>
    </source>
</evidence>
<keyword evidence="7" id="KW-0472">Membrane</keyword>
<dbReference type="PANTHER" id="PTHR47245:SF1">
    <property type="entry name" value="FOLDASE PROTEIN PRSA"/>
    <property type="match status" value="1"/>
</dbReference>
<dbReference type="GO" id="GO:0003755">
    <property type="term" value="F:peptidyl-prolyl cis-trans isomerase activity"/>
    <property type="evidence" value="ECO:0007669"/>
    <property type="project" value="UniProtKB-EC"/>
</dbReference>
<protein>
    <recommendedName>
        <fullName evidence="2">peptidylprolyl isomerase</fullName>
        <ecNumber evidence="2">5.2.1.8</ecNumber>
    </recommendedName>
</protein>
<keyword evidence="4 6" id="KW-0697">Rotamase</keyword>
<dbReference type="SUPFAM" id="SSF54534">
    <property type="entry name" value="FKBP-like"/>
    <property type="match status" value="1"/>
</dbReference>
<evidence type="ECO:0000256" key="4">
    <source>
        <dbReference type="ARBA" id="ARBA00023110"/>
    </source>
</evidence>
<accession>A0ABS2QNX3</accession>
<evidence type="ECO:0000256" key="5">
    <source>
        <dbReference type="ARBA" id="ARBA00023235"/>
    </source>
</evidence>
<reference evidence="9 10" key="1">
    <citation type="submission" date="2021-01" db="EMBL/GenBank/DDBJ databases">
        <title>Genomic Encyclopedia of Type Strains, Phase IV (KMG-IV): sequencing the most valuable type-strain genomes for metagenomic binning, comparative biology and taxonomic classification.</title>
        <authorList>
            <person name="Goeker M."/>
        </authorList>
    </citation>
    <scope>NUCLEOTIDE SEQUENCE [LARGE SCALE GENOMIC DNA]</scope>
    <source>
        <strain evidence="9 10">DSM 105482</strain>
    </source>
</reference>
<keyword evidence="7" id="KW-1133">Transmembrane helix</keyword>
<dbReference type="PROSITE" id="PS01096">
    <property type="entry name" value="PPIC_PPIASE_1"/>
    <property type="match status" value="1"/>
</dbReference>
<dbReference type="InterPro" id="IPR023058">
    <property type="entry name" value="PPIase_PpiC_CS"/>
</dbReference>
<evidence type="ECO:0000256" key="3">
    <source>
        <dbReference type="ARBA" id="ARBA00022729"/>
    </source>
</evidence>
<dbReference type="InterPro" id="IPR027304">
    <property type="entry name" value="Trigger_fact/SurA_dom_sf"/>
</dbReference>
<keyword evidence="7" id="KW-0812">Transmembrane</keyword>